<organism evidence="8">
    <name type="scientific">Helicotheca tamesis</name>
    <dbReference type="NCBI Taxonomy" id="374047"/>
    <lineage>
        <taxon>Eukaryota</taxon>
        <taxon>Sar</taxon>
        <taxon>Stramenopiles</taxon>
        <taxon>Ochrophyta</taxon>
        <taxon>Bacillariophyta</taxon>
        <taxon>Mediophyceae</taxon>
        <taxon>Lithodesmiophycidae</taxon>
        <taxon>Lithodesmiales</taxon>
        <taxon>Lithodesmiaceae</taxon>
        <taxon>Helicotheca</taxon>
    </lineage>
</organism>
<feature type="compositionally biased region" description="Polar residues" evidence="6">
    <location>
        <begin position="347"/>
        <end position="361"/>
    </location>
</feature>
<evidence type="ECO:0000256" key="1">
    <source>
        <dbReference type="ARBA" id="ARBA00004141"/>
    </source>
</evidence>
<evidence type="ECO:0000313" key="8">
    <source>
        <dbReference type="EMBL" id="CAD9474503.1"/>
    </source>
</evidence>
<feature type="transmembrane region" description="Helical" evidence="7">
    <location>
        <begin position="166"/>
        <end position="187"/>
    </location>
</feature>
<protein>
    <submittedName>
        <fullName evidence="8">Uncharacterized protein</fullName>
    </submittedName>
</protein>
<feature type="compositionally biased region" description="Basic and acidic residues" evidence="6">
    <location>
        <begin position="456"/>
        <end position="480"/>
    </location>
</feature>
<keyword evidence="3 7" id="KW-0812">Transmembrane</keyword>
<feature type="transmembrane region" description="Helical" evidence="7">
    <location>
        <begin position="231"/>
        <end position="253"/>
    </location>
</feature>
<dbReference type="InterPro" id="IPR038770">
    <property type="entry name" value="Na+/solute_symporter_sf"/>
</dbReference>
<feature type="compositionally biased region" description="Basic and acidic residues" evidence="6">
    <location>
        <begin position="435"/>
        <end position="448"/>
    </location>
</feature>
<keyword evidence="5 7" id="KW-0472">Membrane</keyword>
<evidence type="ECO:0000256" key="7">
    <source>
        <dbReference type="SAM" id="Phobius"/>
    </source>
</evidence>
<feature type="transmembrane region" description="Helical" evidence="7">
    <location>
        <begin position="199"/>
        <end position="219"/>
    </location>
</feature>
<keyword evidence="4 7" id="KW-1133">Transmembrane helix</keyword>
<evidence type="ECO:0000256" key="5">
    <source>
        <dbReference type="ARBA" id="ARBA00023136"/>
    </source>
</evidence>
<sequence>MGVLAEAGSSILLFALVFGMSATVEVDNLRKQLRNKNALLTGIFLQFVVLPFLGFAVVKALDMSSAMGITLLVVTSSPGGSYSNWWCSMFNADLALSVTMTAISTLMSIIMLPVNLVIYATSSYSGAVVKSLDWGALFTSLTVVISAILLGLYCSYRIKSHKFNLIANKLGNIAGVALVAFSAWISSSDQDAELWGRDWKFYLGVAAPCVLGLVLANFLTSFFNLAYPERVSVSVECCYQNVGIATSVAITMFDDDALAEAVGVPLYYGMVEAVILGIYCIGAWKAGWTKAPKKEKFCVVIVTSYEVEEAELQDPDAVEVVLGMRKEDGLPEDLIFYHDESDGYTIDSRSLESASNPSTPERSVHSKALPPLEQVEEKEEECDTGGPLFSVKIERGSSPIPPPNKNSEKYMSLPTDRENEHAELSPNTVPNTDTVHPDDQRTSHDEKVSPSPLKNPDVDRRSLNSKEDEGKDNLSVEKSDGVSLRTSRPEESEIQKSSPEIIGRSKLPLRTLPLSRKSSGYQKATTRDDEEEPDVFDEEALEERTEPAD</sequence>
<dbReference type="Gene3D" id="1.20.1530.20">
    <property type="match status" value="1"/>
</dbReference>
<evidence type="ECO:0000256" key="3">
    <source>
        <dbReference type="ARBA" id="ARBA00022692"/>
    </source>
</evidence>
<feature type="compositionally biased region" description="Polar residues" evidence="6">
    <location>
        <begin position="425"/>
        <end position="434"/>
    </location>
</feature>
<feature type="compositionally biased region" description="Acidic residues" evidence="6">
    <location>
        <begin position="528"/>
        <end position="541"/>
    </location>
</feature>
<dbReference type="EMBL" id="HBGV01003486">
    <property type="protein sequence ID" value="CAD9474503.1"/>
    <property type="molecule type" value="Transcribed_RNA"/>
</dbReference>
<feature type="transmembrane region" description="Helical" evidence="7">
    <location>
        <begin position="64"/>
        <end position="82"/>
    </location>
</feature>
<comment type="subcellular location">
    <subcellularLocation>
        <location evidence="1">Membrane</location>
        <topology evidence="1">Multi-pass membrane protein</topology>
    </subcellularLocation>
</comment>
<dbReference type="GO" id="GO:0016020">
    <property type="term" value="C:membrane"/>
    <property type="evidence" value="ECO:0007669"/>
    <property type="project" value="UniProtKB-SubCell"/>
</dbReference>
<feature type="region of interest" description="Disordered" evidence="6">
    <location>
        <begin position="347"/>
        <end position="549"/>
    </location>
</feature>
<dbReference type="InterPro" id="IPR004710">
    <property type="entry name" value="Bilac:Na_transpt"/>
</dbReference>
<dbReference type="PANTHER" id="PTHR10361:SF28">
    <property type="entry name" value="P3 PROTEIN-RELATED"/>
    <property type="match status" value="1"/>
</dbReference>
<gene>
    <name evidence="8" type="ORF">HTAM1171_LOCUS2138</name>
</gene>
<name>A0A7S2MBV7_9STRA</name>
<dbReference type="InterPro" id="IPR002657">
    <property type="entry name" value="BilAc:Na_symport/Acr3"/>
</dbReference>
<dbReference type="AlphaFoldDB" id="A0A7S2MBV7"/>
<evidence type="ECO:0000256" key="4">
    <source>
        <dbReference type="ARBA" id="ARBA00022989"/>
    </source>
</evidence>
<dbReference type="PANTHER" id="PTHR10361">
    <property type="entry name" value="SODIUM-BILE ACID COTRANSPORTER"/>
    <property type="match status" value="1"/>
</dbReference>
<feature type="transmembrane region" description="Helical" evidence="7">
    <location>
        <begin position="6"/>
        <end position="26"/>
    </location>
</feature>
<feature type="transmembrane region" description="Helical" evidence="7">
    <location>
        <begin position="94"/>
        <end position="114"/>
    </location>
</feature>
<comment type="similarity">
    <text evidence="2">Belongs to the bile acid:sodium symporter (BASS) (TC 2.A.28) family.</text>
</comment>
<feature type="transmembrane region" description="Helical" evidence="7">
    <location>
        <begin position="38"/>
        <end position="58"/>
    </location>
</feature>
<accession>A0A7S2MBV7</accession>
<feature type="transmembrane region" description="Helical" evidence="7">
    <location>
        <begin position="134"/>
        <end position="154"/>
    </location>
</feature>
<feature type="transmembrane region" description="Helical" evidence="7">
    <location>
        <begin position="265"/>
        <end position="284"/>
    </location>
</feature>
<reference evidence="8" key="1">
    <citation type="submission" date="2021-01" db="EMBL/GenBank/DDBJ databases">
        <authorList>
            <person name="Corre E."/>
            <person name="Pelletier E."/>
            <person name="Niang G."/>
            <person name="Scheremetjew M."/>
            <person name="Finn R."/>
            <person name="Kale V."/>
            <person name="Holt S."/>
            <person name="Cochrane G."/>
            <person name="Meng A."/>
            <person name="Brown T."/>
            <person name="Cohen L."/>
        </authorList>
    </citation>
    <scope>NUCLEOTIDE SEQUENCE</scope>
    <source>
        <strain evidence="8">CCMP826</strain>
    </source>
</reference>
<proteinExistence type="inferred from homology"/>
<dbReference type="Pfam" id="PF01758">
    <property type="entry name" value="SBF"/>
    <property type="match status" value="1"/>
</dbReference>
<evidence type="ECO:0000256" key="2">
    <source>
        <dbReference type="ARBA" id="ARBA00006528"/>
    </source>
</evidence>
<evidence type="ECO:0000256" key="6">
    <source>
        <dbReference type="SAM" id="MobiDB-lite"/>
    </source>
</evidence>
<feature type="compositionally biased region" description="Acidic residues" evidence="6">
    <location>
        <begin position="374"/>
        <end position="383"/>
    </location>
</feature>